<name>A0A974NJV7_PERPY</name>
<dbReference type="Gene3D" id="3.40.50.1000">
    <property type="entry name" value="HAD superfamily/HAD-like"/>
    <property type="match status" value="1"/>
</dbReference>
<dbReference type="KEGG" id="ppsr:I6J18_16755"/>
<dbReference type="AlphaFoldDB" id="A0A974NJV7"/>
<feature type="region of interest" description="Disordered" evidence="1">
    <location>
        <begin position="28"/>
        <end position="74"/>
    </location>
</feature>
<gene>
    <name evidence="3" type="ORF">I6J18_16755</name>
</gene>
<keyword evidence="4" id="KW-1185">Reference proteome</keyword>
<feature type="compositionally biased region" description="Low complexity" evidence="1">
    <location>
        <begin position="35"/>
        <end position="46"/>
    </location>
</feature>
<dbReference type="InterPro" id="IPR014247">
    <property type="entry name" value="Spore_lipoprot_YhcN/YlaJ"/>
</dbReference>
<dbReference type="RefSeq" id="WP_081704953.1">
    <property type="nucleotide sequence ID" value="NZ_CP068053.1"/>
</dbReference>
<feature type="signal peptide" evidence="2">
    <location>
        <begin position="1"/>
        <end position="23"/>
    </location>
</feature>
<dbReference type="NCBIfam" id="TIGR02898">
    <property type="entry name" value="spore_YhcN_YlaJ"/>
    <property type="match status" value="1"/>
</dbReference>
<dbReference type="Pfam" id="PF09580">
    <property type="entry name" value="Spore_YhcN_YlaJ"/>
    <property type="match status" value="1"/>
</dbReference>
<dbReference type="PROSITE" id="PS51257">
    <property type="entry name" value="PROKAR_LIPOPROTEIN"/>
    <property type="match status" value="1"/>
</dbReference>
<keyword evidence="2" id="KW-0732">Signal</keyword>
<accession>A0A974NJV7</accession>
<evidence type="ECO:0000313" key="4">
    <source>
        <dbReference type="Proteomes" id="UP000595254"/>
    </source>
</evidence>
<protein>
    <submittedName>
        <fullName evidence="3">YhcN/YlaJ family sporulation lipoprotein</fullName>
    </submittedName>
</protein>
<dbReference type="GO" id="GO:0030435">
    <property type="term" value="P:sporulation resulting in formation of a cellular spore"/>
    <property type="evidence" value="ECO:0007669"/>
    <property type="project" value="InterPro"/>
</dbReference>
<evidence type="ECO:0000256" key="1">
    <source>
        <dbReference type="SAM" id="MobiDB-lite"/>
    </source>
</evidence>
<sequence length="183" mass="20592">MMRKPAAIIASSVLAIFIGGCSANNDNQNTDVGMNNRDNPNSPNVNQVKNGDYITPRNVNTNDTGVRDNKNGKDMRLSEDISKSLNDLKEIKRSTVIVVGDQAYVAAQLTDHKQTHFSNDVKQRIAKRVREADRTVRHVYISTSPNFVKRMDQYANDVRNGKPISGMYEEFSSVVKRIFPRAY</sequence>
<keyword evidence="3" id="KW-0449">Lipoprotein</keyword>
<feature type="compositionally biased region" description="Basic and acidic residues" evidence="1">
    <location>
        <begin position="65"/>
        <end position="74"/>
    </location>
</feature>
<dbReference type="Proteomes" id="UP000595254">
    <property type="component" value="Chromosome"/>
</dbReference>
<feature type="chain" id="PRO_5037148999" evidence="2">
    <location>
        <begin position="24"/>
        <end position="183"/>
    </location>
</feature>
<reference evidence="3 4" key="1">
    <citation type="submission" date="2021-01" db="EMBL/GenBank/DDBJ databases">
        <title>FDA dAtabase for Regulatory Grade micrObial Sequences (FDA-ARGOS): Supporting development and validation of Infectious Disease Dx tests.</title>
        <authorList>
            <person name="Nelson B."/>
            <person name="Plummer A."/>
            <person name="Tallon L."/>
            <person name="Sadzewicz L."/>
            <person name="Zhao X."/>
            <person name="Boylan J."/>
            <person name="Ott S."/>
            <person name="Bowen H."/>
            <person name="Vavikolanu K."/>
            <person name="Mehta A."/>
            <person name="Aluvathingal J."/>
            <person name="Nadendla S."/>
            <person name="Myers T."/>
            <person name="Yan Y."/>
            <person name="Sichtig H."/>
        </authorList>
    </citation>
    <scope>NUCLEOTIDE SEQUENCE [LARGE SCALE GENOMIC DNA]</scope>
    <source>
        <strain evidence="3 4">FDAARGOS_1161</strain>
    </source>
</reference>
<evidence type="ECO:0000256" key="2">
    <source>
        <dbReference type="SAM" id="SignalP"/>
    </source>
</evidence>
<evidence type="ECO:0000313" key="3">
    <source>
        <dbReference type="EMBL" id="QQS99270.1"/>
    </source>
</evidence>
<proteinExistence type="predicted"/>
<organism evidence="3 4">
    <name type="scientific">Peribacillus psychrosaccharolyticus</name>
    <name type="common">Bacillus psychrosaccharolyticus</name>
    <dbReference type="NCBI Taxonomy" id="1407"/>
    <lineage>
        <taxon>Bacteria</taxon>
        <taxon>Bacillati</taxon>
        <taxon>Bacillota</taxon>
        <taxon>Bacilli</taxon>
        <taxon>Bacillales</taxon>
        <taxon>Bacillaceae</taxon>
        <taxon>Peribacillus</taxon>
    </lineage>
</organism>
<dbReference type="InterPro" id="IPR023214">
    <property type="entry name" value="HAD_sf"/>
</dbReference>
<dbReference type="InterPro" id="IPR019076">
    <property type="entry name" value="Spore_lipoprot_YhcN/YlaJ-like"/>
</dbReference>
<dbReference type="EMBL" id="CP068053">
    <property type="protein sequence ID" value="QQS99270.1"/>
    <property type="molecule type" value="Genomic_DNA"/>
</dbReference>